<dbReference type="AlphaFoldDB" id="A0A8X6RX25"/>
<proteinExistence type="predicted"/>
<reference evidence="1" key="1">
    <citation type="submission" date="2020-08" db="EMBL/GenBank/DDBJ databases">
        <title>Multicomponent nature underlies the extraordinary mechanical properties of spider dragline silk.</title>
        <authorList>
            <person name="Kono N."/>
            <person name="Nakamura H."/>
            <person name="Mori M."/>
            <person name="Yoshida Y."/>
            <person name="Ohtoshi R."/>
            <person name="Malay A.D."/>
            <person name="Moran D.A.P."/>
            <person name="Tomita M."/>
            <person name="Numata K."/>
            <person name="Arakawa K."/>
        </authorList>
    </citation>
    <scope>NUCLEOTIDE SEQUENCE</scope>
</reference>
<protein>
    <submittedName>
        <fullName evidence="1">Uncharacterized protein</fullName>
    </submittedName>
</protein>
<evidence type="ECO:0000313" key="2">
    <source>
        <dbReference type="Proteomes" id="UP000887159"/>
    </source>
</evidence>
<accession>A0A8X6RX25</accession>
<name>A0A8X6RX25_TRICX</name>
<sequence length="92" mass="10368">MWMAPPSPNNHTNKRFQLSTDLTCIAALQGESLVVLGSNLCMPAMIRYLDHWATAALAWCSKLQLFLTAVQSSLCHDEFQEGLDLVLPIRWH</sequence>
<keyword evidence="2" id="KW-1185">Reference proteome</keyword>
<dbReference type="Proteomes" id="UP000887159">
    <property type="component" value="Unassembled WGS sequence"/>
</dbReference>
<evidence type="ECO:0000313" key="1">
    <source>
        <dbReference type="EMBL" id="GFY00748.1"/>
    </source>
</evidence>
<organism evidence="1 2">
    <name type="scientific">Trichonephila clavipes</name>
    <name type="common">Golden silk orbweaver</name>
    <name type="synonym">Nephila clavipes</name>
    <dbReference type="NCBI Taxonomy" id="2585209"/>
    <lineage>
        <taxon>Eukaryota</taxon>
        <taxon>Metazoa</taxon>
        <taxon>Ecdysozoa</taxon>
        <taxon>Arthropoda</taxon>
        <taxon>Chelicerata</taxon>
        <taxon>Arachnida</taxon>
        <taxon>Araneae</taxon>
        <taxon>Araneomorphae</taxon>
        <taxon>Entelegynae</taxon>
        <taxon>Araneoidea</taxon>
        <taxon>Nephilidae</taxon>
        <taxon>Trichonephila</taxon>
    </lineage>
</organism>
<gene>
    <name evidence="1" type="ORF">TNCV_2141401</name>
</gene>
<comment type="caution">
    <text evidence="1">The sequence shown here is derived from an EMBL/GenBank/DDBJ whole genome shotgun (WGS) entry which is preliminary data.</text>
</comment>
<dbReference type="EMBL" id="BMAU01021221">
    <property type="protein sequence ID" value="GFY00748.1"/>
    <property type="molecule type" value="Genomic_DNA"/>
</dbReference>